<protein>
    <recommendedName>
        <fullName evidence="1">AB hydrolase-1 domain-containing protein</fullName>
    </recommendedName>
</protein>
<dbReference type="RefSeq" id="WP_081129476.1">
    <property type="nucleotide sequence ID" value="NZ_LDOS01000002.1"/>
</dbReference>
<gene>
    <name evidence="2" type="ORF">B1806_00570</name>
</gene>
<dbReference type="Pfam" id="PF12697">
    <property type="entry name" value="Abhydrolase_6"/>
    <property type="match status" value="1"/>
</dbReference>
<dbReference type="SUPFAM" id="SSF53474">
    <property type="entry name" value="alpha/beta-Hydrolases"/>
    <property type="match status" value="1"/>
</dbReference>
<dbReference type="InterPro" id="IPR000073">
    <property type="entry name" value="AB_hydrolase_1"/>
</dbReference>
<sequence>MHLLRLILRTSVLLAAWPLLAGCAAIVPRYVAQQIEHPARPEHTVVHFEHKFARHYIGFRRSQVRLANGLSLVYWYSAPRAFDIHQHDQHGRHGASWSLKRTGMSLAPYLLPARLSGRGTVLLLPGWSMNALLMSPWAITFAQSGYHVVMVDLPDQGGSSLAPPGFGPAEANDLRELVAQLELAGAIRYPLYLFGVSYGADVALFAAHRLAQAPRGVIALEPFASVASAIRRAPDSGLFIPLWLAHLLLTRGEMDAAIDRADRALGLDLYTLSPRPALLRAQACVLIVRGSRDRLIGARGLTRMARGLPRVQLLTARTYDHLSLPFAVQGFGAEFTHWMGAVAQQPAEHCPAFSHHRDYPPFLLRANTITRATWLSRYFDRRFSGALAVSQVNAKD</sequence>
<dbReference type="PROSITE" id="PS51257">
    <property type="entry name" value="PROKAR_LIPOPROTEIN"/>
    <property type="match status" value="1"/>
</dbReference>
<name>A0A4S3KSJ3_9GAMM</name>
<dbReference type="Gene3D" id="3.40.50.1820">
    <property type="entry name" value="alpha/beta hydrolase"/>
    <property type="match status" value="1"/>
</dbReference>
<evidence type="ECO:0000259" key="1">
    <source>
        <dbReference type="Pfam" id="PF12697"/>
    </source>
</evidence>
<dbReference type="Proteomes" id="UP000307749">
    <property type="component" value="Unassembled WGS sequence"/>
</dbReference>
<dbReference type="AlphaFoldDB" id="A0A4S3KSJ3"/>
<proteinExistence type="predicted"/>
<reference evidence="2 3" key="1">
    <citation type="submission" date="2017-02" db="EMBL/GenBank/DDBJ databases">
        <title>Whole genome sequencing of Metallibacterium scheffleri DSM 24874 (T).</title>
        <authorList>
            <person name="Kumar S."/>
            <person name="Patil P."/>
            <person name="Patil P.B."/>
        </authorList>
    </citation>
    <scope>NUCLEOTIDE SEQUENCE [LARGE SCALE GENOMIC DNA]</scope>
    <source>
        <strain evidence="2 3">DSM 24874</strain>
    </source>
</reference>
<accession>A0A4S3KSJ3</accession>
<dbReference type="STRING" id="993689.GCA_002077135_03192"/>
<dbReference type="OrthoDB" id="9808398at2"/>
<dbReference type="EMBL" id="MWQO01000003">
    <property type="protein sequence ID" value="THD12085.1"/>
    <property type="molecule type" value="Genomic_DNA"/>
</dbReference>
<dbReference type="InterPro" id="IPR029058">
    <property type="entry name" value="AB_hydrolase_fold"/>
</dbReference>
<comment type="caution">
    <text evidence="2">The sequence shown here is derived from an EMBL/GenBank/DDBJ whole genome shotgun (WGS) entry which is preliminary data.</text>
</comment>
<organism evidence="2 3">
    <name type="scientific">Metallibacterium scheffleri</name>
    <dbReference type="NCBI Taxonomy" id="993689"/>
    <lineage>
        <taxon>Bacteria</taxon>
        <taxon>Pseudomonadati</taxon>
        <taxon>Pseudomonadota</taxon>
        <taxon>Gammaproteobacteria</taxon>
        <taxon>Lysobacterales</taxon>
        <taxon>Rhodanobacteraceae</taxon>
        <taxon>Metallibacterium</taxon>
    </lineage>
</organism>
<evidence type="ECO:0000313" key="2">
    <source>
        <dbReference type="EMBL" id="THD12085.1"/>
    </source>
</evidence>
<evidence type="ECO:0000313" key="3">
    <source>
        <dbReference type="Proteomes" id="UP000307749"/>
    </source>
</evidence>
<keyword evidence="3" id="KW-1185">Reference proteome</keyword>
<feature type="domain" description="AB hydrolase-1" evidence="1">
    <location>
        <begin position="121"/>
        <end position="315"/>
    </location>
</feature>